<organism evidence="2">
    <name type="scientific">Caldithrix abyssi</name>
    <dbReference type="NCBI Taxonomy" id="187145"/>
    <lineage>
        <taxon>Bacteria</taxon>
        <taxon>Pseudomonadati</taxon>
        <taxon>Calditrichota</taxon>
        <taxon>Calditrichia</taxon>
        <taxon>Calditrichales</taxon>
        <taxon>Calditrichaceae</taxon>
        <taxon>Caldithrix</taxon>
    </lineage>
</organism>
<comment type="caution">
    <text evidence="2">The sequence shown here is derived from an EMBL/GenBank/DDBJ whole genome shotgun (WGS) entry which is preliminary data.</text>
</comment>
<dbReference type="EMBL" id="DRLD01000233">
    <property type="protein sequence ID" value="HED10721.1"/>
    <property type="molecule type" value="Genomic_DNA"/>
</dbReference>
<dbReference type="Proteomes" id="UP000886005">
    <property type="component" value="Unassembled WGS sequence"/>
</dbReference>
<reference evidence="2" key="1">
    <citation type="journal article" date="2020" name="mSystems">
        <title>Genome- and Community-Level Interaction Insights into Carbon Utilization and Element Cycling Functions of Hydrothermarchaeota in Hydrothermal Sediment.</title>
        <authorList>
            <person name="Zhou Z."/>
            <person name="Liu Y."/>
            <person name="Xu W."/>
            <person name="Pan J."/>
            <person name="Luo Z.H."/>
            <person name="Li M."/>
        </authorList>
    </citation>
    <scope>NUCLEOTIDE SEQUENCE [LARGE SCALE GENOMIC DNA]</scope>
    <source>
        <strain evidence="2">HyVt-456</strain>
    </source>
</reference>
<evidence type="ECO:0000313" key="2">
    <source>
        <dbReference type="EMBL" id="HED10721.1"/>
    </source>
</evidence>
<proteinExistence type="predicted"/>
<accession>A0A7V1LMJ8</accession>
<dbReference type="Pfam" id="PF02169">
    <property type="entry name" value="LPP20"/>
    <property type="match status" value="1"/>
</dbReference>
<sequence>MYANFKIKVAVLFVFICTAGLVFGQIVQQIPNGGTVNWQDQIIKGTGIGAPNPKVPFAAQRAGAIRAAKLDALRQLLETVKGMNLTAETTVRNAMVENDVIQTRVSGIVKNFRETDIRYLSDGSVEVDVEIPLSGILLDALLPQQIGGQTPAQVQYGVAPQPAYANAVYSGLIIDARGLGLRPAMAPRILDENGNEIYGTGFVSRDYAVQIGVVGYEKNIARAKSNERVKDNPMVVKALSVSGTNKTDIVVSNADAANILAAGKNLNFMEQCKVMFILD</sequence>
<name>A0A7V1LMJ8_CALAY</name>
<dbReference type="InterPro" id="IPR024952">
    <property type="entry name" value="LPP20-like_dom"/>
</dbReference>
<dbReference type="AlphaFoldDB" id="A0A7V1LMJ8"/>
<protein>
    <recommendedName>
        <fullName evidence="1">Lipoprotein LPP20-like domain-containing protein</fullName>
    </recommendedName>
</protein>
<gene>
    <name evidence="2" type="ORF">ENJ10_08530</name>
</gene>
<feature type="domain" description="Lipoprotein LPP20-like" evidence="1">
    <location>
        <begin position="63"/>
        <end position="131"/>
    </location>
</feature>
<evidence type="ECO:0000259" key="1">
    <source>
        <dbReference type="Pfam" id="PF02169"/>
    </source>
</evidence>